<sequence>MKTKKLSSTAQSDAVEATFICIGLGQHTPIPMQFWKMQGIWQYQLGITKLTKVNFFGFITRKKKRS</sequence>
<comment type="caution">
    <text evidence="1">The sequence shown here is derived from an EMBL/GenBank/DDBJ whole genome shotgun (WGS) entry which is preliminary data.</text>
</comment>
<evidence type="ECO:0000313" key="1">
    <source>
        <dbReference type="EMBL" id="CAF0797281.1"/>
    </source>
</evidence>
<evidence type="ECO:0000313" key="2">
    <source>
        <dbReference type="Proteomes" id="UP000663852"/>
    </source>
</evidence>
<protein>
    <submittedName>
        <fullName evidence="1">Uncharacterized protein</fullName>
    </submittedName>
</protein>
<accession>A0A813SLA8</accession>
<proteinExistence type="predicted"/>
<dbReference type="AlphaFoldDB" id="A0A813SLA8"/>
<reference evidence="1" key="1">
    <citation type="submission" date="2021-02" db="EMBL/GenBank/DDBJ databases">
        <authorList>
            <person name="Nowell W R."/>
        </authorList>
    </citation>
    <scope>NUCLEOTIDE SEQUENCE</scope>
</reference>
<gene>
    <name evidence="1" type="ORF">EDS130_LOCUS4664</name>
</gene>
<organism evidence="1 2">
    <name type="scientific">Adineta ricciae</name>
    <name type="common">Rotifer</name>
    <dbReference type="NCBI Taxonomy" id="249248"/>
    <lineage>
        <taxon>Eukaryota</taxon>
        <taxon>Metazoa</taxon>
        <taxon>Spiralia</taxon>
        <taxon>Gnathifera</taxon>
        <taxon>Rotifera</taxon>
        <taxon>Eurotatoria</taxon>
        <taxon>Bdelloidea</taxon>
        <taxon>Adinetida</taxon>
        <taxon>Adinetidae</taxon>
        <taxon>Adineta</taxon>
    </lineage>
</organism>
<dbReference type="Proteomes" id="UP000663852">
    <property type="component" value="Unassembled WGS sequence"/>
</dbReference>
<dbReference type="EMBL" id="CAJNOJ010000012">
    <property type="protein sequence ID" value="CAF0797281.1"/>
    <property type="molecule type" value="Genomic_DNA"/>
</dbReference>
<name>A0A813SLA8_ADIRI</name>